<dbReference type="RefSeq" id="WP_324693917.1">
    <property type="nucleotide sequence ID" value="NZ_JAYMYJ010000047.1"/>
</dbReference>
<organism evidence="1 2">
    <name type="scientific">Candidatus Thiothrix phosphatis</name>
    <dbReference type="NCBI Taxonomy" id="3112415"/>
    <lineage>
        <taxon>Bacteria</taxon>
        <taxon>Pseudomonadati</taxon>
        <taxon>Pseudomonadota</taxon>
        <taxon>Gammaproteobacteria</taxon>
        <taxon>Thiotrichales</taxon>
        <taxon>Thiotrichaceae</taxon>
        <taxon>Thiothrix</taxon>
    </lineage>
</organism>
<protein>
    <submittedName>
        <fullName evidence="1">Uncharacterized protein</fullName>
    </submittedName>
</protein>
<evidence type="ECO:0000313" key="1">
    <source>
        <dbReference type="EMBL" id="MEB4590559.1"/>
    </source>
</evidence>
<accession>A0ABU6CUP7</accession>
<gene>
    <name evidence="1" type="ORF">VSS37_06170</name>
</gene>
<comment type="caution">
    <text evidence="1">The sequence shown here is derived from an EMBL/GenBank/DDBJ whole genome shotgun (WGS) entry which is preliminary data.</text>
</comment>
<dbReference type="EMBL" id="JAYMYJ010000047">
    <property type="protein sequence ID" value="MEB4590559.1"/>
    <property type="molecule type" value="Genomic_DNA"/>
</dbReference>
<sequence length="57" mass="5740">MSIGVASAGGVGFAPSPAVEARLPARLAKELHAFRDFGQFERAAQGAVKVSEQAGAG</sequence>
<proteinExistence type="predicted"/>
<evidence type="ECO:0000313" key="2">
    <source>
        <dbReference type="Proteomes" id="UP001308005"/>
    </source>
</evidence>
<name>A0ABU6CUP7_9GAMM</name>
<reference evidence="2" key="1">
    <citation type="submission" date="2023-07" db="EMBL/GenBank/DDBJ databases">
        <title>The carbon used by Thiothrix.</title>
        <authorList>
            <person name="Chen L."/>
        </authorList>
    </citation>
    <scope>NUCLEOTIDE SEQUENCE [LARGE SCALE GENOMIC DNA]</scope>
</reference>
<dbReference type="Proteomes" id="UP001308005">
    <property type="component" value="Unassembled WGS sequence"/>
</dbReference>
<keyword evidence="2" id="KW-1185">Reference proteome</keyword>